<feature type="domain" description="Plastocyanin-like" evidence="7">
    <location>
        <begin position="266"/>
        <end position="387"/>
    </location>
</feature>
<accession>A0A9W9YEK9</accession>
<evidence type="ECO:0008006" key="12">
    <source>
        <dbReference type="Google" id="ProtNLM"/>
    </source>
</evidence>
<feature type="transmembrane region" description="Helical" evidence="5">
    <location>
        <begin position="727"/>
        <end position="745"/>
    </location>
</feature>
<evidence type="ECO:0000256" key="5">
    <source>
        <dbReference type="SAM" id="Phobius"/>
    </source>
</evidence>
<dbReference type="GO" id="GO:0005507">
    <property type="term" value="F:copper ion binding"/>
    <property type="evidence" value="ECO:0007669"/>
    <property type="project" value="InterPro"/>
</dbReference>
<feature type="domain" description="Plastocyanin-like" evidence="9">
    <location>
        <begin position="91"/>
        <end position="201"/>
    </location>
</feature>
<evidence type="ECO:0000313" key="10">
    <source>
        <dbReference type="EMBL" id="KAJ7337090.1"/>
    </source>
</evidence>
<dbReference type="CDD" id="cd13905">
    <property type="entry name" value="CuRO_3_tcLLC2_insect_like"/>
    <property type="match status" value="1"/>
</dbReference>
<dbReference type="InterPro" id="IPR011707">
    <property type="entry name" value="Cu-oxidase-like_N"/>
</dbReference>
<dbReference type="GO" id="GO:0016491">
    <property type="term" value="F:oxidoreductase activity"/>
    <property type="evidence" value="ECO:0007669"/>
    <property type="project" value="UniProtKB-KW"/>
</dbReference>
<proteinExistence type="inferred from homology"/>
<dbReference type="GO" id="GO:0005886">
    <property type="term" value="C:plasma membrane"/>
    <property type="evidence" value="ECO:0007669"/>
    <property type="project" value="TreeGrafter"/>
</dbReference>
<keyword evidence="2" id="KW-0479">Metal-binding</keyword>
<comment type="similarity">
    <text evidence="1">Belongs to the multicopper oxidase family.</text>
</comment>
<dbReference type="Pfam" id="PF07732">
    <property type="entry name" value="Cu-oxidase_3"/>
    <property type="match status" value="1"/>
</dbReference>
<sequence length="749" mass="83905">MKNIIVMVSILLFLCAIFQIFPCKAESEFCFASICEFTFVISESRAMTFTTEDGRTSYDVELEENGTLKLAPNLWHSQVPNITLNPEMVHTADGSGQKNIILVNGQFPGPTLEVLEGSEVAVKVVNELVNEGLTIHWHGIHLRNNVWMDGVPYITQCPILSRQSFTYRFIANPPGTHWYHSHNGLQRIDGLFGALIVRRSKEKEMMLPHFSMLINDWFPLSSTELDLLSPFMSSDRAGNAGSLFISPDKKGSSIDGVELSSMDYWSGLINGRGRKGNNSAPLTAFNVTQGKSYRLHIVMASGEFAYRVSIDEHELTVIESDGNPVKPMKFESVIVFPGETFVVEFKADQNPGRYWIRASTLRMGLGYENPQPDGIVWDAKAILHYQGTSDKKEDPKSGRKNCTSDTPCKVLNCPWPAYRQDLFPNMQCVAFSELRLDSSRFKGDISQENEEADLELFLNLGFPIGSSINSRRMIMPRAPLFQESATWQLVSCTRDCEKMGCRCSNVLSLPANKTVQLVLMSDIFGGFQKGTVFGSESKAHHPMHLHGYSFRVLKTAYPVVDNITGKILGGNKDIACNWREDRTCSHPYWTSGSATDLNFENPPLKNTLVVPAMGYTVVRFRTDNPGYWLFHCHAMLHMLEGMTLVFNVSYEDHPPVPQGFPTCQTFDIGHEEFQKYLVESQKKGKKRFGYLGRKALANEKQEASAKFTSKPVLSTITSTCSTVGECYSLIFISAMAVTLAIALIVRMTM</sequence>
<protein>
    <recommendedName>
        <fullName evidence="12">L-ascorbate oxidase</fullName>
    </recommendedName>
</protein>
<dbReference type="Gene3D" id="2.60.40.420">
    <property type="entry name" value="Cupredoxins - blue copper proteins"/>
    <property type="match status" value="3"/>
</dbReference>
<dbReference type="PANTHER" id="PTHR11709">
    <property type="entry name" value="MULTI-COPPER OXIDASE"/>
    <property type="match status" value="1"/>
</dbReference>
<dbReference type="OrthoDB" id="2121828at2759"/>
<evidence type="ECO:0000256" key="1">
    <source>
        <dbReference type="ARBA" id="ARBA00010609"/>
    </source>
</evidence>
<evidence type="ECO:0000259" key="8">
    <source>
        <dbReference type="Pfam" id="PF07731"/>
    </source>
</evidence>
<keyword evidence="11" id="KW-1185">Reference proteome</keyword>
<dbReference type="PANTHER" id="PTHR11709:SF394">
    <property type="entry name" value="FI03373P-RELATED"/>
    <property type="match status" value="1"/>
</dbReference>
<keyword evidence="5" id="KW-0812">Transmembrane</keyword>
<feature type="signal peptide" evidence="6">
    <location>
        <begin position="1"/>
        <end position="25"/>
    </location>
</feature>
<dbReference type="InterPro" id="IPR008972">
    <property type="entry name" value="Cupredoxin"/>
</dbReference>
<dbReference type="InterPro" id="IPR011706">
    <property type="entry name" value="Cu-oxidase_C"/>
</dbReference>
<keyword evidence="5" id="KW-1133">Transmembrane helix</keyword>
<evidence type="ECO:0000259" key="9">
    <source>
        <dbReference type="Pfam" id="PF07732"/>
    </source>
</evidence>
<dbReference type="InterPro" id="IPR002355">
    <property type="entry name" value="Cu_oxidase_Cu_BS"/>
</dbReference>
<keyword evidence="6" id="KW-0732">Signal</keyword>
<dbReference type="EMBL" id="MU827781">
    <property type="protein sequence ID" value="KAJ7337090.1"/>
    <property type="molecule type" value="Genomic_DNA"/>
</dbReference>
<dbReference type="Pfam" id="PF07731">
    <property type="entry name" value="Cu-oxidase_2"/>
    <property type="match status" value="1"/>
</dbReference>
<evidence type="ECO:0000313" key="11">
    <source>
        <dbReference type="Proteomes" id="UP001163046"/>
    </source>
</evidence>
<dbReference type="Pfam" id="PF00394">
    <property type="entry name" value="Cu-oxidase"/>
    <property type="match status" value="1"/>
</dbReference>
<keyword evidence="5" id="KW-0472">Membrane</keyword>
<name>A0A9W9YEK9_9CNID</name>
<keyword evidence="3" id="KW-0560">Oxidoreductase</keyword>
<evidence type="ECO:0000259" key="7">
    <source>
        <dbReference type="Pfam" id="PF00394"/>
    </source>
</evidence>
<dbReference type="Proteomes" id="UP001163046">
    <property type="component" value="Unassembled WGS sequence"/>
</dbReference>
<dbReference type="PROSITE" id="PS00080">
    <property type="entry name" value="MULTICOPPER_OXIDASE2"/>
    <property type="match status" value="1"/>
</dbReference>
<dbReference type="PROSITE" id="PS00079">
    <property type="entry name" value="MULTICOPPER_OXIDASE1"/>
    <property type="match status" value="1"/>
</dbReference>
<dbReference type="SUPFAM" id="SSF49503">
    <property type="entry name" value="Cupredoxins"/>
    <property type="match status" value="3"/>
</dbReference>
<comment type="caution">
    <text evidence="10">The sequence shown here is derived from an EMBL/GenBank/DDBJ whole genome shotgun (WGS) entry which is preliminary data.</text>
</comment>
<dbReference type="CDD" id="cd13884">
    <property type="entry name" value="CuRO_2_tcLCC_insect_like"/>
    <property type="match status" value="1"/>
</dbReference>
<evidence type="ECO:0000256" key="3">
    <source>
        <dbReference type="ARBA" id="ARBA00023002"/>
    </source>
</evidence>
<dbReference type="FunFam" id="2.60.40.420:FF:000045">
    <property type="entry name" value="Laccase 2"/>
    <property type="match status" value="1"/>
</dbReference>
<keyword evidence="4" id="KW-0186">Copper</keyword>
<organism evidence="10 11">
    <name type="scientific">Desmophyllum pertusum</name>
    <dbReference type="NCBI Taxonomy" id="174260"/>
    <lineage>
        <taxon>Eukaryota</taxon>
        <taxon>Metazoa</taxon>
        <taxon>Cnidaria</taxon>
        <taxon>Anthozoa</taxon>
        <taxon>Hexacorallia</taxon>
        <taxon>Scleractinia</taxon>
        <taxon>Caryophylliina</taxon>
        <taxon>Caryophylliidae</taxon>
        <taxon>Desmophyllum</taxon>
    </lineage>
</organism>
<feature type="chain" id="PRO_5040969908" description="L-ascorbate oxidase" evidence="6">
    <location>
        <begin position="26"/>
        <end position="749"/>
    </location>
</feature>
<dbReference type="InterPro" id="IPR045087">
    <property type="entry name" value="Cu-oxidase_fam"/>
</dbReference>
<gene>
    <name evidence="10" type="ORF">OS493_009942</name>
</gene>
<evidence type="ECO:0000256" key="4">
    <source>
        <dbReference type="ARBA" id="ARBA00023008"/>
    </source>
</evidence>
<reference evidence="10" key="1">
    <citation type="submission" date="2023-01" db="EMBL/GenBank/DDBJ databases">
        <title>Genome assembly of the deep-sea coral Lophelia pertusa.</title>
        <authorList>
            <person name="Herrera S."/>
            <person name="Cordes E."/>
        </authorList>
    </citation>
    <scope>NUCLEOTIDE SEQUENCE</scope>
    <source>
        <strain evidence="10">USNM1676648</strain>
        <tissue evidence="10">Polyp</tissue>
    </source>
</reference>
<dbReference type="InterPro" id="IPR001117">
    <property type="entry name" value="Cu-oxidase_2nd"/>
</dbReference>
<dbReference type="CDD" id="cd13858">
    <property type="entry name" value="CuRO_1_tcLCC2_insect_like"/>
    <property type="match status" value="1"/>
</dbReference>
<dbReference type="AlphaFoldDB" id="A0A9W9YEK9"/>
<evidence type="ECO:0000256" key="2">
    <source>
        <dbReference type="ARBA" id="ARBA00022723"/>
    </source>
</evidence>
<dbReference type="InterPro" id="IPR033138">
    <property type="entry name" value="Cu_oxidase_CS"/>
</dbReference>
<evidence type="ECO:0000256" key="6">
    <source>
        <dbReference type="SAM" id="SignalP"/>
    </source>
</evidence>
<feature type="domain" description="Plastocyanin-like" evidence="8">
    <location>
        <begin position="496"/>
        <end position="649"/>
    </location>
</feature>
<dbReference type="GO" id="GO:0006826">
    <property type="term" value="P:iron ion transport"/>
    <property type="evidence" value="ECO:0007669"/>
    <property type="project" value="TreeGrafter"/>
</dbReference>